<feature type="transmembrane region" description="Helical" evidence="1">
    <location>
        <begin position="157"/>
        <end position="174"/>
    </location>
</feature>
<dbReference type="Pfam" id="PF00892">
    <property type="entry name" value="EamA"/>
    <property type="match status" value="2"/>
</dbReference>
<evidence type="ECO:0000313" key="4">
    <source>
        <dbReference type="Proteomes" id="UP000745577"/>
    </source>
</evidence>
<evidence type="ECO:0000256" key="1">
    <source>
        <dbReference type="SAM" id="Phobius"/>
    </source>
</evidence>
<keyword evidence="1" id="KW-1133">Transmembrane helix</keyword>
<protein>
    <submittedName>
        <fullName evidence="3">DMT family transporter</fullName>
    </submittedName>
</protein>
<feature type="transmembrane region" description="Helical" evidence="1">
    <location>
        <begin position="180"/>
        <end position="200"/>
    </location>
</feature>
<feature type="domain" description="EamA" evidence="2">
    <location>
        <begin position="2"/>
        <end position="137"/>
    </location>
</feature>
<feature type="domain" description="EamA" evidence="2">
    <location>
        <begin position="157"/>
        <end position="291"/>
    </location>
</feature>
<proteinExistence type="predicted"/>
<feature type="transmembrane region" description="Helical" evidence="1">
    <location>
        <begin position="274"/>
        <end position="291"/>
    </location>
</feature>
<organism evidence="3 4">
    <name type="scientific">Candidatus Dojkabacteria bacterium</name>
    <dbReference type="NCBI Taxonomy" id="2099670"/>
    <lineage>
        <taxon>Bacteria</taxon>
        <taxon>Candidatus Dojkabacteria</taxon>
    </lineage>
</organism>
<dbReference type="EMBL" id="JAGQLL010000038">
    <property type="protein sequence ID" value="MCA9380198.1"/>
    <property type="molecule type" value="Genomic_DNA"/>
</dbReference>
<sequence>MSWITYSFLMYAFSVVTYLALRVLQKKGVPSSVNNFYMWAFSALTFIAIAVFQRRNTELQIEYILFLLATAFFLSYLGQIFSLEGIRKATNPGYSLMIQKSYAIYTAVASVFLFNSELTVKNVIAIIIVIMFLALIIKSDKKESKNKLSNGWIRDSFISFFLFGTNALAAKWLLDQGVDPFIRGYYVLIFLWLLFSFDLFRKVRVDKTILKYVKNKSNYFWFILMGITTGLFNLTMQYAYEYTPNVGYVNIINTASIGAITVLSAILFREKLGMNKLIGVLGVTAGIVLLII</sequence>
<feature type="transmembrane region" description="Helical" evidence="1">
    <location>
        <begin position="246"/>
        <end position="267"/>
    </location>
</feature>
<dbReference type="Gene3D" id="1.10.3730.20">
    <property type="match status" value="1"/>
</dbReference>
<dbReference type="InterPro" id="IPR000620">
    <property type="entry name" value="EamA_dom"/>
</dbReference>
<evidence type="ECO:0000313" key="3">
    <source>
        <dbReference type="EMBL" id="MCA9380198.1"/>
    </source>
</evidence>
<dbReference type="AlphaFoldDB" id="A0A955IBG5"/>
<dbReference type="Proteomes" id="UP000745577">
    <property type="component" value="Unassembled WGS sequence"/>
</dbReference>
<feature type="transmembrane region" description="Helical" evidence="1">
    <location>
        <begin position="94"/>
        <end position="114"/>
    </location>
</feature>
<dbReference type="SUPFAM" id="SSF103481">
    <property type="entry name" value="Multidrug resistance efflux transporter EmrE"/>
    <property type="match status" value="2"/>
</dbReference>
<accession>A0A955IBG5</accession>
<feature type="transmembrane region" description="Helical" evidence="1">
    <location>
        <begin position="64"/>
        <end position="82"/>
    </location>
</feature>
<reference evidence="3" key="2">
    <citation type="journal article" date="2021" name="Microbiome">
        <title>Successional dynamics and alternative stable states in a saline activated sludge microbial community over 9 years.</title>
        <authorList>
            <person name="Wang Y."/>
            <person name="Ye J."/>
            <person name="Ju F."/>
            <person name="Liu L."/>
            <person name="Boyd J.A."/>
            <person name="Deng Y."/>
            <person name="Parks D.H."/>
            <person name="Jiang X."/>
            <person name="Yin X."/>
            <person name="Woodcroft B.J."/>
            <person name="Tyson G.W."/>
            <person name="Hugenholtz P."/>
            <person name="Polz M.F."/>
            <person name="Zhang T."/>
        </authorList>
    </citation>
    <scope>NUCLEOTIDE SEQUENCE</scope>
    <source>
        <strain evidence="3">HKST-UBA15</strain>
    </source>
</reference>
<keyword evidence="1" id="KW-0812">Transmembrane</keyword>
<dbReference type="GO" id="GO:0016020">
    <property type="term" value="C:membrane"/>
    <property type="evidence" value="ECO:0007669"/>
    <property type="project" value="InterPro"/>
</dbReference>
<keyword evidence="1" id="KW-0472">Membrane</keyword>
<gene>
    <name evidence="3" type="ORF">KC675_03400</name>
</gene>
<comment type="caution">
    <text evidence="3">The sequence shown here is derived from an EMBL/GenBank/DDBJ whole genome shotgun (WGS) entry which is preliminary data.</text>
</comment>
<reference evidence="3" key="1">
    <citation type="submission" date="2020-04" db="EMBL/GenBank/DDBJ databases">
        <authorList>
            <person name="Zhang T."/>
        </authorList>
    </citation>
    <scope>NUCLEOTIDE SEQUENCE</scope>
    <source>
        <strain evidence="3">HKST-UBA15</strain>
    </source>
</reference>
<dbReference type="InterPro" id="IPR037185">
    <property type="entry name" value="EmrE-like"/>
</dbReference>
<dbReference type="PANTHER" id="PTHR22911">
    <property type="entry name" value="ACYL-MALONYL CONDENSING ENZYME-RELATED"/>
    <property type="match status" value="1"/>
</dbReference>
<name>A0A955IBG5_9BACT</name>
<feature type="transmembrane region" description="Helical" evidence="1">
    <location>
        <begin position="6"/>
        <end position="24"/>
    </location>
</feature>
<evidence type="ECO:0000259" key="2">
    <source>
        <dbReference type="Pfam" id="PF00892"/>
    </source>
</evidence>
<feature type="transmembrane region" description="Helical" evidence="1">
    <location>
        <begin position="36"/>
        <end position="52"/>
    </location>
</feature>
<feature type="transmembrane region" description="Helical" evidence="1">
    <location>
        <begin position="220"/>
        <end position="240"/>
    </location>
</feature>